<dbReference type="Pfam" id="PF00389">
    <property type="entry name" value="2-Hacid_dh"/>
    <property type="match status" value="1"/>
</dbReference>
<reference evidence="5 6" key="1">
    <citation type="submission" date="2012-12" db="EMBL/GenBank/DDBJ databases">
        <title>Genome assembly of Fulvivirga imtechensis AK7.</title>
        <authorList>
            <person name="Nupur N."/>
            <person name="Khatri I."/>
            <person name="Kumar R."/>
            <person name="Subramanian S."/>
            <person name="Pinnaka A."/>
        </authorList>
    </citation>
    <scope>NUCLEOTIDE SEQUENCE [LARGE SCALE GENOMIC DNA]</scope>
    <source>
        <strain evidence="5 6">AK7</strain>
    </source>
</reference>
<dbReference type="GO" id="GO:0016616">
    <property type="term" value="F:oxidoreductase activity, acting on the CH-OH group of donors, NAD or NADP as acceptor"/>
    <property type="evidence" value="ECO:0007669"/>
    <property type="project" value="InterPro"/>
</dbReference>
<dbReference type="PROSITE" id="PS00670">
    <property type="entry name" value="D_2_HYDROXYACID_DH_2"/>
    <property type="match status" value="1"/>
</dbReference>
<dbReference type="InterPro" id="IPR006140">
    <property type="entry name" value="D-isomer_DH_NAD-bd"/>
</dbReference>
<dbReference type="Gene3D" id="3.40.50.720">
    <property type="entry name" value="NAD(P)-binding Rossmann-like Domain"/>
    <property type="match status" value="2"/>
</dbReference>
<organism evidence="5 6">
    <name type="scientific">Fulvivirga imtechensis AK7</name>
    <dbReference type="NCBI Taxonomy" id="1237149"/>
    <lineage>
        <taxon>Bacteria</taxon>
        <taxon>Pseudomonadati</taxon>
        <taxon>Bacteroidota</taxon>
        <taxon>Cytophagia</taxon>
        <taxon>Cytophagales</taxon>
        <taxon>Fulvivirgaceae</taxon>
        <taxon>Fulvivirga</taxon>
    </lineage>
</organism>
<protein>
    <submittedName>
        <fullName evidence="5">D-3-phosphoglycerate dehydrogenase</fullName>
    </submittedName>
</protein>
<dbReference type="InterPro" id="IPR029753">
    <property type="entry name" value="D-isomer_DH_CS"/>
</dbReference>
<proteinExistence type="inferred from homology"/>
<dbReference type="PANTHER" id="PTHR42938:SF9">
    <property type="entry name" value="FORMATE DEHYDROGENASE 1"/>
    <property type="match status" value="1"/>
</dbReference>
<keyword evidence="1 2" id="KW-0560">Oxidoreductase</keyword>
<evidence type="ECO:0000313" key="6">
    <source>
        <dbReference type="Proteomes" id="UP000011135"/>
    </source>
</evidence>
<dbReference type="AlphaFoldDB" id="L8JL65"/>
<comment type="similarity">
    <text evidence="2">Belongs to the D-isomer specific 2-hydroxyacid dehydrogenase family.</text>
</comment>
<dbReference type="EMBL" id="AMZN01000129">
    <property type="protein sequence ID" value="ELR68224.1"/>
    <property type="molecule type" value="Genomic_DNA"/>
</dbReference>
<dbReference type="GO" id="GO:0051287">
    <property type="term" value="F:NAD binding"/>
    <property type="evidence" value="ECO:0007669"/>
    <property type="project" value="InterPro"/>
</dbReference>
<evidence type="ECO:0000256" key="1">
    <source>
        <dbReference type="ARBA" id="ARBA00023002"/>
    </source>
</evidence>
<evidence type="ECO:0000259" key="4">
    <source>
        <dbReference type="Pfam" id="PF02826"/>
    </source>
</evidence>
<evidence type="ECO:0000259" key="3">
    <source>
        <dbReference type="Pfam" id="PF00389"/>
    </source>
</evidence>
<dbReference type="InterPro" id="IPR006139">
    <property type="entry name" value="D-isomer_2_OHA_DH_cat_dom"/>
</dbReference>
<keyword evidence="6" id="KW-1185">Reference proteome</keyword>
<evidence type="ECO:0000313" key="5">
    <source>
        <dbReference type="EMBL" id="ELR68224.1"/>
    </source>
</evidence>
<name>L8JL65_9BACT</name>
<dbReference type="Pfam" id="PF02826">
    <property type="entry name" value="2-Hacid_dh_C"/>
    <property type="match status" value="1"/>
</dbReference>
<feature type="domain" description="D-isomer specific 2-hydroxyacid dehydrogenase NAD-binding" evidence="4">
    <location>
        <begin position="97"/>
        <end position="278"/>
    </location>
</feature>
<dbReference type="eggNOG" id="COG0111">
    <property type="taxonomic scope" value="Bacteria"/>
</dbReference>
<sequence length="304" mass="33994">MHNDIELLLSDAGFEADYRPDISREEIKHLIARYEGLIIRSKTKVDAELLRQAGRLRFVARAGAGIDNLDVDALNQRGIKIINAPEGNRNAVGEHCVAMLLALLNNVAKADKEVRRGVWDREGNRGYELQGKTVGLLGYGHMGQAFAQKLGSFACKVLAYDKYKRDYTDGHAQEASMEEIYESADIFSIHVPLTAETRSMVGGAYMKRFKKNVFLINTARGEILPLKDICEAIASGKILGAALDVLENEKLNSLTVEQQKYFEFLVNSDKTILTPHVAGWSFESYEKINRVLVDKIINEFNGIE</sequence>
<feature type="domain" description="D-isomer specific 2-hydroxyacid dehydrogenase catalytic" evidence="3">
    <location>
        <begin position="8"/>
        <end position="279"/>
    </location>
</feature>
<dbReference type="SUPFAM" id="SSF52283">
    <property type="entry name" value="Formate/glycerate dehydrogenase catalytic domain-like"/>
    <property type="match status" value="1"/>
</dbReference>
<gene>
    <name evidence="5" type="ORF">C900_00639</name>
</gene>
<dbReference type="InterPro" id="IPR036291">
    <property type="entry name" value="NAD(P)-bd_dom_sf"/>
</dbReference>
<dbReference type="STRING" id="1237149.C900_00639"/>
<dbReference type="SUPFAM" id="SSF51735">
    <property type="entry name" value="NAD(P)-binding Rossmann-fold domains"/>
    <property type="match status" value="1"/>
</dbReference>
<dbReference type="PANTHER" id="PTHR42938">
    <property type="entry name" value="FORMATE DEHYDROGENASE 1"/>
    <property type="match status" value="1"/>
</dbReference>
<accession>L8JL65</accession>
<dbReference type="Proteomes" id="UP000011135">
    <property type="component" value="Unassembled WGS sequence"/>
</dbReference>
<evidence type="ECO:0000256" key="2">
    <source>
        <dbReference type="RuleBase" id="RU003719"/>
    </source>
</evidence>
<comment type="caution">
    <text evidence="5">The sequence shown here is derived from an EMBL/GenBank/DDBJ whole genome shotgun (WGS) entry which is preliminary data.</text>
</comment>
<dbReference type="PATRIC" id="fig|1237149.3.peg.5718"/>